<organism evidence="1">
    <name type="scientific">Triticum urartu</name>
    <name type="common">Red wild einkorn</name>
    <name type="synonym">Crithodium urartu</name>
    <dbReference type="NCBI Taxonomy" id="4572"/>
    <lineage>
        <taxon>Eukaryota</taxon>
        <taxon>Viridiplantae</taxon>
        <taxon>Streptophyta</taxon>
        <taxon>Embryophyta</taxon>
        <taxon>Tracheophyta</taxon>
        <taxon>Spermatophyta</taxon>
        <taxon>Magnoliopsida</taxon>
        <taxon>Liliopsida</taxon>
        <taxon>Poales</taxon>
        <taxon>Poaceae</taxon>
        <taxon>BOP clade</taxon>
        <taxon>Pooideae</taxon>
        <taxon>Triticodae</taxon>
        <taxon>Triticeae</taxon>
        <taxon>Triticinae</taxon>
        <taxon>Triticum</taxon>
    </lineage>
</organism>
<dbReference type="STRING" id="4572.M8AEM1"/>
<dbReference type="Gene3D" id="2.60.110.10">
    <property type="entry name" value="Thaumatin"/>
    <property type="match status" value="1"/>
</dbReference>
<dbReference type="EMBL" id="KD125194">
    <property type="protein sequence ID" value="EMS59044.1"/>
    <property type="molecule type" value="Genomic_DNA"/>
</dbReference>
<name>M8AEM1_TRIUA</name>
<reference evidence="1" key="1">
    <citation type="journal article" date="2013" name="Nature">
        <title>Draft genome of the wheat A-genome progenitor Triticum urartu.</title>
        <authorList>
            <person name="Ling H.Q."/>
            <person name="Zhao S."/>
            <person name="Liu D."/>
            <person name="Wang J."/>
            <person name="Sun H."/>
            <person name="Zhang C."/>
            <person name="Fan H."/>
            <person name="Li D."/>
            <person name="Dong L."/>
            <person name="Tao Y."/>
            <person name="Gao C."/>
            <person name="Wu H."/>
            <person name="Li Y."/>
            <person name="Cui Y."/>
            <person name="Guo X."/>
            <person name="Zheng S."/>
            <person name="Wang B."/>
            <person name="Yu K."/>
            <person name="Liang Q."/>
            <person name="Yang W."/>
            <person name="Lou X."/>
            <person name="Chen J."/>
            <person name="Feng M."/>
            <person name="Jian J."/>
            <person name="Zhang X."/>
            <person name="Luo G."/>
            <person name="Jiang Y."/>
            <person name="Liu J."/>
            <person name="Wang Z."/>
            <person name="Sha Y."/>
            <person name="Zhang B."/>
            <person name="Wu H."/>
            <person name="Tang D."/>
            <person name="Shen Q."/>
            <person name="Xue P."/>
            <person name="Zou S."/>
            <person name="Wang X."/>
            <person name="Liu X."/>
            <person name="Wang F."/>
            <person name="Yang Y."/>
            <person name="An X."/>
            <person name="Dong Z."/>
            <person name="Zhang K."/>
            <person name="Zhang X."/>
            <person name="Luo M.C."/>
            <person name="Dvorak J."/>
            <person name="Tong Y."/>
            <person name="Wang J."/>
            <person name="Yang H."/>
            <person name="Li Z."/>
            <person name="Wang D."/>
            <person name="Zhang A."/>
            <person name="Wang J."/>
        </authorList>
    </citation>
    <scope>NUCLEOTIDE SEQUENCE</scope>
</reference>
<evidence type="ECO:0000313" key="1">
    <source>
        <dbReference type="EMBL" id="EMS59044.1"/>
    </source>
</evidence>
<sequence length="66" mass="7030">MAEVSVLEGNYTYGVTSTLKGFNLPMDVTCSSGEALWCRKAGCDVVHPYATHCSAAGSRLQVVFCP</sequence>
<proteinExistence type="predicted"/>
<accession>M8AEM1</accession>
<protein>
    <submittedName>
        <fullName evidence="1">Uncharacterized protein</fullName>
    </submittedName>
</protein>
<dbReference type="AlphaFoldDB" id="M8AEM1"/>
<dbReference type="InterPro" id="IPR037176">
    <property type="entry name" value="Osmotin/thaumatin-like_sf"/>
</dbReference>
<gene>
    <name evidence="1" type="ORF">TRIUR3_16832</name>
</gene>
<dbReference type="SUPFAM" id="SSF49870">
    <property type="entry name" value="Osmotin, thaumatin-like protein"/>
    <property type="match status" value="1"/>
</dbReference>